<dbReference type="InterPro" id="IPR007349">
    <property type="entry name" value="DUF418"/>
</dbReference>
<feature type="transmembrane region" description="Helical" evidence="1">
    <location>
        <begin position="341"/>
        <end position="362"/>
    </location>
</feature>
<feature type="transmembrane region" description="Helical" evidence="1">
    <location>
        <begin position="275"/>
        <end position="295"/>
    </location>
</feature>
<feature type="domain" description="DUF418" evidence="2">
    <location>
        <begin position="220"/>
        <end position="379"/>
    </location>
</feature>
<feature type="transmembrane region" description="Helical" evidence="1">
    <location>
        <begin position="141"/>
        <end position="161"/>
    </location>
</feature>
<evidence type="ECO:0000313" key="3">
    <source>
        <dbReference type="EMBL" id="MFC5269507.1"/>
    </source>
</evidence>
<accession>A0ABW0E5B0</accession>
<proteinExistence type="predicted"/>
<dbReference type="PANTHER" id="PTHR30590">
    <property type="entry name" value="INNER MEMBRANE PROTEIN"/>
    <property type="match status" value="1"/>
</dbReference>
<gene>
    <name evidence="3" type="ORF">ACFPIB_02720</name>
</gene>
<sequence length="382" mass="42976">MNTLSEVAAVSERRDLGLDILRGFSLVGVGFANLMVFNTDAGTIEAYAALFSAGINKYLVSFFTVFLWGKYFPVFAFLFGLSAALALYSKGVKPFFKRALVLGGLGVLQLIFIWRGDVLHQYALMSLLLLPLRKLAVSTRLWLIAGLYLFSFAGIFLLPVVEPTTLVYPVSTQEIYQSGNFFQIFQRRMDLYLNEILAVDSLLYQLRIFAWLLSGYILGEKKRFRKYFQKPEAYKAVLLSAGIMAAAAFLSQFFGLRGSENFSLEQQILKALLSAVFYTGDVFLLISFPVALYFTGFASNILNRLAPFGKMTLTHYLTQNLLYSLIFYGYGLGLYGKLSPVALWLGYPVLVVSQILLSEWWLKRFGNGPMETLVRYLTTSGK</sequence>
<dbReference type="EMBL" id="JBHSKT010000001">
    <property type="protein sequence ID" value="MFC5269507.1"/>
    <property type="molecule type" value="Genomic_DNA"/>
</dbReference>
<feature type="transmembrane region" description="Helical" evidence="1">
    <location>
        <begin position="196"/>
        <end position="216"/>
    </location>
</feature>
<keyword evidence="1" id="KW-0472">Membrane</keyword>
<feature type="transmembrane region" description="Helical" evidence="1">
    <location>
        <begin position="95"/>
        <end position="113"/>
    </location>
</feature>
<evidence type="ECO:0000256" key="1">
    <source>
        <dbReference type="SAM" id="Phobius"/>
    </source>
</evidence>
<dbReference type="InterPro" id="IPR052529">
    <property type="entry name" value="Bact_Transport_Assoc"/>
</dbReference>
<feature type="transmembrane region" description="Helical" evidence="1">
    <location>
        <begin position="20"/>
        <end position="37"/>
    </location>
</feature>
<protein>
    <submittedName>
        <fullName evidence="3">DUF418 domain-containing protein</fullName>
    </submittedName>
</protein>
<feature type="transmembrane region" description="Helical" evidence="1">
    <location>
        <begin position="236"/>
        <end position="255"/>
    </location>
</feature>
<dbReference type="Proteomes" id="UP001596161">
    <property type="component" value="Unassembled WGS sequence"/>
</dbReference>
<keyword evidence="1" id="KW-1133">Transmembrane helix</keyword>
<dbReference type="RefSeq" id="WP_378015883.1">
    <property type="nucleotide sequence ID" value="NZ_JBHSKT010000001.1"/>
</dbReference>
<organism evidence="3 4">
    <name type="scientific">Adhaeribacter terreus</name>
    <dbReference type="NCBI Taxonomy" id="529703"/>
    <lineage>
        <taxon>Bacteria</taxon>
        <taxon>Pseudomonadati</taxon>
        <taxon>Bacteroidota</taxon>
        <taxon>Cytophagia</taxon>
        <taxon>Cytophagales</taxon>
        <taxon>Hymenobacteraceae</taxon>
        <taxon>Adhaeribacter</taxon>
    </lineage>
</organism>
<comment type="caution">
    <text evidence="3">The sequence shown here is derived from an EMBL/GenBank/DDBJ whole genome shotgun (WGS) entry which is preliminary data.</text>
</comment>
<name>A0ABW0E5B0_9BACT</name>
<dbReference type="Pfam" id="PF04235">
    <property type="entry name" value="DUF418"/>
    <property type="match status" value="1"/>
</dbReference>
<keyword evidence="1" id="KW-0812">Transmembrane</keyword>
<feature type="transmembrane region" description="Helical" evidence="1">
    <location>
        <begin position="316"/>
        <end position="335"/>
    </location>
</feature>
<reference evidence="4" key="1">
    <citation type="journal article" date="2019" name="Int. J. Syst. Evol. Microbiol.">
        <title>The Global Catalogue of Microorganisms (GCM) 10K type strain sequencing project: providing services to taxonomists for standard genome sequencing and annotation.</title>
        <authorList>
            <consortium name="The Broad Institute Genomics Platform"/>
            <consortium name="The Broad Institute Genome Sequencing Center for Infectious Disease"/>
            <person name="Wu L."/>
            <person name="Ma J."/>
        </authorList>
    </citation>
    <scope>NUCLEOTIDE SEQUENCE [LARGE SCALE GENOMIC DNA]</scope>
    <source>
        <strain evidence="4">KACC 12602</strain>
    </source>
</reference>
<keyword evidence="4" id="KW-1185">Reference proteome</keyword>
<evidence type="ECO:0000259" key="2">
    <source>
        <dbReference type="Pfam" id="PF04235"/>
    </source>
</evidence>
<dbReference type="PANTHER" id="PTHR30590:SF2">
    <property type="entry name" value="INNER MEMBRANE PROTEIN"/>
    <property type="match status" value="1"/>
</dbReference>
<evidence type="ECO:0000313" key="4">
    <source>
        <dbReference type="Proteomes" id="UP001596161"/>
    </source>
</evidence>